<evidence type="ECO:0000256" key="6">
    <source>
        <dbReference type="ARBA" id="ARBA00022729"/>
    </source>
</evidence>
<evidence type="ECO:0000256" key="2">
    <source>
        <dbReference type="ARBA" id="ARBA00008834"/>
    </source>
</evidence>
<dbReference type="SUPFAM" id="SSF51126">
    <property type="entry name" value="Pectin lyase-like"/>
    <property type="match status" value="2"/>
</dbReference>
<keyword evidence="16" id="KW-1185">Reference proteome</keyword>
<dbReference type="EMBL" id="BDQV01000336">
    <property type="protein sequence ID" value="GAY63095.1"/>
    <property type="molecule type" value="Genomic_DNA"/>
</dbReference>
<dbReference type="InterPro" id="IPR011050">
    <property type="entry name" value="Pectin_lyase_fold/virulence"/>
</dbReference>
<evidence type="ECO:0000256" key="9">
    <source>
        <dbReference type="ARBA" id="ARBA00023295"/>
    </source>
</evidence>
<keyword evidence="10" id="KW-0961">Cell wall biogenesis/degradation</keyword>
<accession>A0A2H5QFV3</accession>
<dbReference type="InterPro" id="IPR012334">
    <property type="entry name" value="Pectin_lyas_fold"/>
</dbReference>
<keyword evidence="5" id="KW-0964">Secreted</keyword>
<comment type="catalytic activity">
    <reaction evidence="11">
        <text>(1,4-alpha-D-galacturonosyl)n+m + H2O = (1,4-alpha-D-galacturonosyl)n + (1,4-alpha-D-galacturonosyl)m.</text>
        <dbReference type="EC" id="3.2.1.15"/>
    </reaction>
</comment>
<dbReference type="SMART" id="SM00710">
    <property type="entry name" value="PbH1"/>
    <property type="match status" value="8"/>
</dbReference>
<sequence>LQDLCAILYFLYLISTASIRINADEFNVLDFGAAGDGNADDSMAFIKAWNNTCSATAKSPTMVIPKGKTFLVHPITFTGPCKSSDITIMLSGSIIAPNGPNEWKEDDKSKWFEIQGVDSLQIDGSGTIDGRGKAWWDISCKINKKEGCIKLAPTVLKFDGCNNLRMNNMNFINSPQTHVTLMGCNGVEFGFLVIQAPGTSPNTDGIHIQASSNVYIHNAHISNGDDCISIGDNTSNINITQVDCGPGHGVSIGSLGKDGGEVHVENITVSNINFKGTTNGARIKTWQVGKGTVKHIVFSNLNFTDVENPIIIDQHYCDVADSCKETDTGVHIDDVLYAQSFGTSKTEVAINLNCSSSSPCTNIIVDTIQLKPANPGQRELFFIISLLMRMATLGWSRSYPGAMPYNVMNFGAVGNGVTDDSQAFIKAWNAVCGDTSNNPTLQVPQGKTFLLQPTSFQGPCKSSNLQVQIEGNLIAPEGPSSWKGKDRRSWLYFANVNGFTVNGNGEIDGQGSQWWNLCSDALVFEKCTGFQVSGLKHINSQKNHISLDNCQDATLSNLHISAPESSPNTDGIDISASQNIHILNSNIATGDDCVAINTGSSQINVTGLTCGPGHGISIGSLGKQGEAAAVEEVHVKNCTLNATQNGLRIKTWQGGSGYARKITFNDITLTDVDNPIIIDQFYCPHEQCSNETNAVKISDVSYTGIHGTSITQDAIALNCSRTVGCDNIVLEHIHITSSNSKEGTYSTCINAHGKCDDSVPSVGCLK</sequence>
<evidence type="ECO:0000256" key="4">
    <source>
        <dbReference type="ARBA" id="ARBA00022512"/>
    </source>
</evidence>
<dbReference type="AlphaFoldDB" id="A0A2H5QFV3"/>
<dbReference type="STRING" id="55188.A0A2H5QFV3"/>
<comment type="subcellular location">
    <subcellularLocation>
        <location evidence="1">Secreted</location>
        <location evidence="1">Cell wall</location>
    </subcellularLocation>
</comment>
<organism evidence="15 16">
    <name type="scientific">Citrus unshiu</name>
    <name type="common">Satsuma mandarin</name>
    <name type="synonym">Citrus nobilis var. unshiu</name>
    <dbReference type="NCBI Taxonomy" id="55188"/>
    <lineage>
        <taxon>Eukaryota</taxon>
        <taxon>Viridiplantae</taxon>
        <taxon>Streptophyta</taxon>
        <taxon>Embryophyta</taxon>
        <taxon>Tracheophyta</taxon>
        <taxon>Spermatophyta</taxon>
        <taxon>Magnoliopsida</taxon>
        <taxon>eudicotyledons</taxon>
        <taxon>Gunneridae</taxon>
        <taxon>Pentapetalae</taxon>
        <taxon>rosids</taxon>
        <taxon>malvids</taxon>
        <taxon>Sapindales</taxon>
        <taxon>Rutaceae</taxon>
        <taxon>Aurantioideae</taxon>
        <taxon>Citrus</taxon>
    </lineage>
</organism>
<proteinExistence type="inferred from homology"/>
<dbReference type="GO" id="GO:0005975">
    <property type="term" value="P:carbohydrate metabolic process"/>
    <property type="evidence" value="ECO:0007669"/>
    <property type="project" value="InterPro"/>
</dbReference>
<dbReference type="GO" id="GO:0004650">
    <property type="term" value="F:polygalacturonase activity"/>
    <property type="evidence" value="ECO:0007669"/>
    <property type="project" value="UniProtKB-EC"/>
</dbReference>
<dbReference type="Pfam" id="PF00295">
    <property type="entry name" value="Glyco_hydro_28"/>
    <property type="match status" value="2"/>
</dbReference>
<evidence type="ECO:0000256" key="3">
    <source>
        <dbReference type="ARBA" id="ARBA00012736"/>
    </source>
</evidence>
<evidence type="ECO:0000313" key="16">
    <source>
        <dbReference type="Proteomes" id="UP000236630"/>
    </source>
</evidence>
<keyword evidence="8 13" id="KW-0378">Hydrolase</keyword>
<gene>
    <name evidence="15" type="ORF">CUMW_222910</name>
</gene>
<dbReference type="PANTHER" id="PTHR31375">
    <property type="match status" value="1"/>
</dbReference>
<dbReference type="Gene3D" id="2.160.20.10">
    <property type="entry name" value="Single-stranded right-handed beta-helix, Pectin lyase-like"/>
    <property type="match status" value="2"/>
</dbReference>
<dbReference type="InterPro" id="IPR000743">
    <property type="entry name" value="Glyco_hydro_28"/>
</dbReference>
<keyword evidence="9 13" id="KW-0326">Glycosidase</keyword>
<dbReference type="FunFam" id="2.160.20.10:FF:000032">
    <property type="entry name" value="Pectin lyase-like superfamily protein"/>
    <property type="match status" value="1"/>
</dbReference>
<comment type="caution">
    <text evidence="15">The sequence shown here is derived from an EMBL/GenBank/DDBJ whole genome shotgun (WGS) entry which is preliminary data.</text>
</comment>
<feature type="signal peptide" evidence="14">
    <location>
        <begin position="1"/>
        <end position="23"/>
    </location>
</feature>
<evidence type="ECO:0000256" key="12">
    <source>
        <dbReference type="PROSITE-ProRule" id="PRU10052"/>
    </source>
</evidence>
<feature type="active site" evidence="12">
    <location>
        <position position="614"/>
    </location>
</feature>
<dbReference type="PROSITE" id="PS00502">
    <property type="entry name" value="POLYGALACTURONASE"/>
    <property type="match status" value="1"/>
</dbReference>
<name>A0A2H5QFV3_CITUN</name>
<evidence type="ECO:0000256" key="10">
    <source>
        <dbReference type="ARBA" id="ARBA00023316"/>
    </source>
</evidence>
<dbReference type="InterPro" id="IPR006626">
    <property type="entry name" value="PbH1"/>
</dbReference>
<dbReference type="Proteomes" id="UP000236630">
    <property type="component" value="Unassembled WGS sequence"/>
</dbReference>
<comment type="similarity">
    <text evidence="2 13">Belongs to the glycosyl hydrolase 28 family.</text>
</comment>
<evidence type="ECO:0000256" key="11">
    <source>
        <dbReference type="ARBA" id="ARBA00034074"/>
    </source>
</evidence>
<evidence type="ECO:0000256" key="1">
    <source>
        <dbReference type="ARBA" id="ARBA00004191"/>
    </source>
</evidence>
<protein>
    <recommendedName>
        <fullName evidence="3">endo-polygalacturonase</fullName>
        <ecNumber evidence="3">3.2.1.15</ecNumber>
    </recommendedName>
</protein>
<feature type="chain" id="PRO_5014194195" description="endo-polygalacturonase" evidence="14">
    <location>
        <begin position="24"/>
        <end position="766"/>
    </location>
</feature>
<keyword evidence="4" id="KW-0134">Cell wall</keyword>
<evidence type="ECO:0000256" key="7">
    <source>
        <dbReference type="ARBA" id="ARBA00022737"/>
    </source>
</evidence>
<evidence type="ECO:0000256" key="8">
    <source>
        <dbReference type="ARBA" id="ARBA00022801"/>
    </source>
</evidence>
<dbReference type="FunFam" id="2.160.20.10:FF:000056">
    <property type="entry name" value="Pectin lyase-like superfamily protein"/>
    <property type="match status" value="1"/>
</dbReference>
<keyword evidence="7" id="KW-0677">Repeat</keyword>
<evidence type="ECO:0000256" key="5">
    <source>
        <dbReference type="ARBA" id="ARBA00022525"/>
    </source>
</evidence>
<evidence type="ECO:0000313" key="15">
    <source>
        <dbReference type="EMBL" id="GAY63095.1"/>
    </source>
</evidence>
<dbReference type="EC" id="3.2.1.15" evidence="3"/>
<dbReference type="GO" id="GO:0071555">
    <property type="term" value="P:cell wall organization"/>
    <property type="evidence" value="ECO:0007669"/>
    <property type="project" value="UniProtKB-KW"/>
</dbReference>
<evidence type="ECO:0000256" key="14">
    <source>
        <dbReference type="SAM" id="SignalP"/>
    </source>
</evidence>
<feature type="non-terminal residue" evidence="15">
    <location>
        <position position="1"/>
    </location>
</feature>
<reference evidence="15 16" key="1">
    <citation type="journal article" date="2017" name="Front. Genet.">
        <title>Draft sequencing of the heterozygous diploid genome of Satsuma (Citrus unshiu Marc.) using a hybrid assembly approach.</title>
        <authorList>
            <person name="Shimizu T."/>
            <person name="Tanizawa Y."/>
            <person name="Mochizuki T."/>
            <person name="Nagasaki H."/>
            <person name="Yoshioka T."/>
            <person name="Toyoda A."/>
            <person name="Fujiyama A."/>
            <person name="Kaminuma E."/>
            <person name="Nakamura Y."/>
        </authorList>
    </citation>
    <scope>NUCLEOTIDE SEQUENCE [LARGE SCALE GENOMIC DNA]</scope>
    <source>
        <strain evidence="16">cv. Miyagawa wase</strain>
    </source>
</reference>
<keyword evidence="6 14" id="KW-0732">Signal</keyword>
<evidence type="ECO:0000256" key="13">
    <source>
        <dbReference type="RuleBase" id="RU361169"/>
    </source>
</evidence>